<organism evidence="2 3">
    <name type="scientific">Engelhardtia mirabilis</name>
    <dbReference type="NCBI Taxonomy" id="2528011"/>
    <lineage>
        <taxon>Bacteria</taxon>
        <taxon>Pseudomonadati</taxon>
        <taxon>Planctomycetota</taxon>
        <taxon>Planctomycetia</taxon>
        <taxon>Planctomycetia incertae sedis</taxon>
        <taxon>Engelhardtia</taxon>
    </lineage>
</organism>
<name>A0A518BGP7_9BACT</name>
<sequence length="418" mass="44105" precursor="true">MTYQPLPPLARPLALSVALAAQLTWAAPAQAQCFGPDGLSSSTCWSDVSANLPLLPPIDFQGSGFCTDSCDVVSSECIRIILSPPELAGCGEFFAQFSVLDCLDNPLLSGFPIRLDYTRTWNETSTSGSNYQVWRFAAKVDVSSVAGAPPTCLAAPCLGPYPTAFYYGYVDYALNCDTNTFESSIVLHHSCDRYIHDPLHSDKPGVFHPTTTYSIVGPVSTTNPFVPSASPRPGGPLFSEAVRVAAQGSPTCVSEERLTSGGLTPLIAVCTCPLAFGSLRNTISLYTGIGSCLGTDGLPSRFDSLDTAVLGYPWIHMLTTSIGSWTGTASYPGPERAFVEEGVFGYHDSCAVTGTSTGNFLEFHYGGSTAAGWAVTSLLSQNLIDTASNFSVALPAAIAPPFTGSALPSRHLIYANTP</sequence>
<proteinExistence type="predicted"/>
<dbReference type="RefSeq" id="WP_145063440.1">
    <property type="nucleotide sequence ID" value="NZ_CP036287.1"/>
</dbReference>
<dbReference type="KEGG" id="pbap:Pla133_12110"/>
<reference evidence="2 3" key="1">
    <citation type="submission" date="2019-02" db="EMBL/GenBank/DDBJ databases">
        <title>Deep-cultivation of Planctomycetes and their phenomic and genomic characterization uncovers novel biology.</title>
        <authorList>
            <person name="Wiegand S."/>
            <person name="Jogler M."/>
            <person name="Boedeker C."/>
            <person name="Pinto D."/>
            <person name="Vollmers J."/>
            <person name="Rivas-Marin E."/>
            <person name="Kohn T."/>
            <person name="Peeters S.H."/>
            <person name="Heuer A."/>
            <person name="Rast P."/>
            <person name="Oberbeckmann S."/>
            <person name="Bunk B."/>
            <person name="Jeske O."/>
            <person name="Meyerdierks A."/>
            <person name="Storesund J.E."/>
            <person name="Kallscheuer N."/>
            <person name="Luecker S."/>
            <person name="Lage O.M."/>
            <person name="Pohl T."/>
            <person name="Merkel B.J."/>
            <person name="Hornburger P."/>
            <person name="Mueller R.-W."/>
            <person name="Bruemmer F."/>
            <person name="Labrenz M."/>
            <person name="Spormann A.M."/>
            <person name="Op den Camp H."/>
            <person name="Overmann J."/>
            <person name="Amann R."/>
            <person name="Jetten M.S.M."/>
            <person name="Mascher T."/>
            <person name="Medema M.H."/>
            <person name="Devos D.P."/>
            <person name="Kaster A.-K."/>
            <person name="Ovreas L."/>
            <person name="Rohde M."/>
            <person name="Galperin M.Y."/>
            <person name="Jogler C."/>
        </authorList>
    </citation>
    <scope>NUCLEOTIDE SEQUENCE [LARGE SCALE GENOMIC DNA]</scope>
    <source>
        <strain evidence="2 3">Pla133</strain>
    </source>
</reference>
<evidence type="ECO:0000256" key="1">
    <source>
        <dbReference type="SAM" id="SignalP"/>
    </source>
</evidence>
<dbReference type="AlphaFoldDB" id="A0A518BGP7"/>
<accession>A0A518BGP7</accession>
<evidence type="ECO:0000313" key="2">
    <source>
        <dbReference type="EMBL" id="QDU66145.1"/>
    </source>
</evidence>
<keyword evidence="1" id="KW-0732">Signal</keyword>
<gene>
    <name evidence="2" type="ORF">Pla133_12110</name>
</gene>
<feature type="chain" id="PRO_5021870144" evidence="1">
    <location>
        <begin position="32"/>
        <end position="418"/>
    </location>
</feature>
<evidence type="ECO:0000313" key="3">
    <source>
        <dbReference type="Proteomes" id="UP000316921"/>
    </source>
</evidence>
<feature type="signal peptide" evidence="1">
    <location>
        <begin position="1"/>
        <end position="31"/>
    </location>
</feature>
<dbReference type="Proteomes" id="UP000316921">
    <property type="component" value="Chromosome"/>
</dbReference>
<protein>
    <submittedName>
        <fullName evidence="2">Uncharacterized protein</fullName>
    </submittedName>
</protein>
<keyword evidence="3" id="KW-1185">Reference proteome</keyword>
<dbReference type="EMBL" id="CP036287">
    <property type="protein sequence ID" value="QDU66145.1"/>
    <property type="molecule type" value="Genomic_DNA"/>
</dbReference>